<evidence type="ECO:0008006" key="3">
    <source>
        <dbReference type="Google" id="ProtNLM"/>
    </source>
</evidence>
<dbReference type="EMBL" id="BJLA01000001">
    <property type="protein sequence ID" value="GEA29390.1"/>
    <property type="molecule type" value="Genomic_DNA"/>
</dbReference>
<evidence type="ECO:0000313" key="1">
    <source>
        <dbReference type="EMBL" id="GEA29390.1"/>
    </source>
</evidence>
<gene>
    <name evidence="1" type="ORF">CDIOL_03130</name>
</gene>
<protein>
    <recommendedName>
        <fullName evidence="3">Phage tail protein</fullName>
    </recommendedName>
</protein>
<dbReference type="Proteomes" id="UP000325212">
    <property type="component" value="Unassembled WGS sequence"/>
</dbReference>
<sequence>MSNGYVYTQGDIIVEPYKFNKILNLKIEKEPNEHSKLHISGFISAEDSDKYVEVANDDSYIKVSVKDDRNNVKDLFIGMITNIGIESIDDVKKLDIEALSYTFKMDIEKKCRSFQGEGLTYREIFNTINSVYEDIQMIDYVSAGRTIDYIVVQYNETDWEFLKRLASHFNVAIIDECTLPGIKYSIGRGESELYEIEEYNYSINKGLKEYKIQSSNNNYQLNDIDLISFEVSTHLIIGLYNTIHFKDRYLNLYKSELKIHNGVITNNYILRDDNGMKVRKLNNENIVGVSIDGYVIAVYNDYVRTSLKIDGYSNTIDKTVWMPYSTVFSSPDGTGWYCMPEIGDKIRVYFPDSTEKNCYVISSVNVESSDSSRRSDPSVKSFSTKYGKEIIMRPGGIDIISGGNSMSLSDDGGIEVNSGSKIVLEAGDDIEINGGSVSIEGGGGINLSQAGANIGIQDNITVSGGKVNIQ</sequence>
<name>A0AAV3VTG1_9CLOT</name>
<comment type="caution">
    <text evidence="1">The sequence shown here is derived from an EMBL/GenBank/DDBJ whole genome shotgun (WGS) entry which is preliminary data.</text>
</comment>
<organism evidence="1 2">
    <name type="scientific">Clostridium diolis</name>
    <dbReference type="NCBI Taxonomy" id="223919"/>
    <lineage>
        <taxon>Bacteria</taxon>
        <taxon>Bacillati</taxon>
        <taxon>Bacillota</taxon>
        <taxon>Clostridia</taxon>
        <taxon>Eubacteriales</taxon>
        <taxon>Clostridiaceae</taxon>
        <taxon>Clostridium</taxon>
    </lineage>
</organism>
<evidence type="ECO:0000313" key="2">
    <source>
        <dbReference type="Proteomes" id="UP000325212"/>
    </source>
</evidence>
<dbReference type="Gene3D" id="3.55.50.10">
    <property type="entry name" value="Baseplate protein-like domains"/>
    <property type="match status" value="1"/>
</dbReference>
<accession>A0AAV3VTG1</accession>
<dbReference type="SUPFAM" id="SSF69279">
    <property type="entry name" value="Phage tail proteins"/>
    <property type="match status" value="1"/>
</dbReference>
<dbReference type="RefSeq" id="WP_154861595.1">
    <property type="nucleotide sequence ID" value="NZ_BJLA01000001.1"/>
</dbReference>
<reference evidence="1 2" key="1">
    <citation type="submission" date="2019-06" db="EMBL/GenBank/DDBJ databases">
        <title>Draft genome sequence of Clostridium diolis DSM 15410.</title>
        <authorList>
            <person name="Kobayashi H."/>
            <person name="Tanizawa Y."/>
            <person name="Tohno M."/>
        </authorList>
    </citation>
    <scope>NUCLEOTIDE SEQUENCE [LARGE SCALE GENOMIC DNA]</scope>
    <source>
        <strain evidence="1 2">DSM 15410</strain>
    </source>
</reference>
<keyword evidence="2" id="KW-1185">Reference proteome</keyword>
<dbReference type="AlphaFoldDB" id="A0AAV3VTG1"/>
<proteinExistence type="predicted"/>